<protein>
    <submittedName>
        <fullName evidence="1">Uncharacterized protein</fullName>
    </submittedName>
</protein>
<proteinExistence type="predicted"/>
<organism evidence="1 2">
    <name type="scientific">Mycena maculata</name>
    <dbReference type="NCBI Taxonomy" id="230809"/>
    <lineage>
        <taxon>Eukaryota</taxon>
        <taxon>Fungi</taxon>
        <taxon>Dikarya</taxon>
        <taxon>Basidiomycota</taxon>
        <taxon>Agaricomycotina</taxon>
        <taxon>Agaricomycetes</taxon>
        <taxon>Agaricomycetidae</taxon>
        <taxon>Agaricales</taxon>
        <taxon>Marasmiineae</taxon>
        <taxon>Mycenaceae</taxon>
        <taxon>Mycena</taxon>
    </lineage>
</organism>
<accession>A0AAD7MHG2</accession>
<dbReference type="EMBL" id="JARJLG010000324">
    <property type="protein sequence ID" value="KAJ7717072.1"/>
    <property type="molecule type" value="Genomic_DNA"/>
</dbReference>
<reference evidence="1" key="1">
    <citation type="submission" date="2023-03" db="EMBL/GenBank/DDBJ databases">
        <title>Massive genome expansion in bonnet fungi (Mycena s.s.) driven by repeated elements and novel gene families across ecological guilds.</title>
        <authorList>
            <consortium name="Lawrence Berkeley National Laboratory"/>
            <person name="Harder C.B."/>
            <person name="Miyauchi S."/>
            <person name="Viragh M."/>
            <person name="Kuo A."/>
            <person name="Thoen E."/>
            <person name="Andreopoulos B."/>
            <person name="Lu D."/>
            <person name="Skrede I."/>
            <person name="Drula E."/>
            <person name="Henrissat B."/>
            <person name="Morin E."/>
            <person name="Kohler A."/>
            <person name="Barry K."/>
            <person name="LaButti K."/>
            <person name="Morin E."/>
            <person name="Salamov A."/>
            <person name="Lipzen A."/>
            <person name="Mereny Z."/>
            <person name="Hegedus B."/>
            <person name="Baldrian P."/>
            <person name="Stursova M."/>
            <person name="Weitz H."/>
            <person name="Taylor A."/>
            <person name="Grigoriev I.V."/>
            <person name="Nagy L.G."/>
            <person name="Martin F."/>
            <person name="Kauserud H."/>
        </authorList>
    </citation>
    <scope>NUCLEOTIDE SEQUENCE</scope>
    <source>
        <strain evidence="1">CBHHK188m</strain>
    </source>
</reference>
<dbReference type="AlphaFoldDB" id="A0AAD7MHG2"/>
<dbReference type="Proteomes" id="UP001215280">
    <property type="component" value="Unassembled WGS sequence"/>
</dbReference>
<name>A0AAD7MHG2_9AGAR</name>
<comment type="caution">
    <text evidence="1">The sequence shown here is derived from an EMBL/GenBank/DDBJ whole genome shotgun (WGS) entry which is preliminary data.</text>
</comment>
<gene>
    <name evidence="1" type="ORF">DFH07DRAFT_785266</name>
</gene>
<keyword evidence="2" id="KW-1185">Reference proteome</keyword>
<evidence type="ECO:0000313" key="1">
    <source>
        <dbReference type="EMBL" id="KAJ7717072.1"/>
    </source>
</evidence>
<sequence length="330" mass="36605">MPVFLNFARERYLNFASRKNPNPPLSNPIFPTSEAYPHGALSRSFQLPNFTNLASFTTNTQNTASADIIITPTGKDPQAILWLHSPEGITRSLIRSAVETETEYRKLVGSDAVSAPQRIGIYQVRTLERLQALISKNAEKNTVPRPENRVRMKPGHVPLPPAPLIPASPPPPLTEVDFETYIAPLFDNGWQMSGIRTRGDVNFKGLSSLARAYRFTTYSAARHFLQAAVALMPAPVPGSVAGVRIEMHSTPSFYEVSLESMSELAPGALQKYGISLADARFAIEVENEISKNWAEHVDASAASPRFIPKTLEELWNRRPSPKPRPYLVYP</sequence>
<evidence type="ECO:0000313" key="2">
    <source>
        <dbReference type="Proteomes" id="UP001215280"/>
    </source>
</evidence>